<dbReference type="RefSeq" id="WP_151534747.1">
    <property type="nucleotide sequence ID" value="NZ_WBOS01000003.1"/>
</dbReference>
<comment type="caution">
    <text evidence="3">The sequence shown here is derived from an EMBL/GenBank/DDBJ whole genome shotgun (WGS) entry which is preliminary data.</text>
</comment>
<dbReference type="CDD" id="cd02511">
    <property type="entry name" value="Beta4Glucosyltransferase"/>
    <property type="match status" value="1"/>
</dbReference>
<evidence type="ECO:0000256" key="1">
    <source>
        <dbReference type="PROSITE-ProRule" id="PRU00339"/>
    </source>
</evidence>
<keyword evidence="4" id="KW-1185">Reference proteome</keyword>
<dbReference type="InterPro" id="IPR029044">
    <property type="entry name" value="Nucleotide-diphossugar_trans"/>
</dbReference>
<feature type="domain" description="Glycosyltransferase 2-like" evidence="2">
    <location>
        <begin position="7"/>
        <end position="115"/>
    </location>
</feature>
<dbReference type="Pfam" id="PF13181">
    <property type="entry name" value="TPR_8"/>
    <property type="match status" value="1"/>
</dbReference>
<dbReference type="InterPro" id="IPR019734">
    <property type="entry name" value="TPR_rpt"/>
</dbReference>
<sequence length="622" mass="72688">MNNKTVSLCMIVKDEESYIKRCLDSVSNQVDEIIIVDTGSSDSTLCIAEDYGAKIFKFAWKEDFAEARNFSIEIAKSEYILVLDADEYLDQNTNLQEVLKELKDYYIINFKNYMDGGYITNHQAIRLFKNNLGLKYFGKIHEHLNIDDFDNLSIAFADFFIHHDGYKNEVFNQKNKFERNLKILEKEVKNNPTGYNLFNLGIQYKVGKEFLKALDQFKKSYSLSKNQIYLPFLLYSMGDCLLQLGRNREGIYLMKDSIELFPKYTGFYYLMGLFYEKQNYLKAAEKEFEKCLELGEVEHFQSIEGVGSYFAYIKLSEIQQKQGKLTAALDSAFSAVNQNKMFPPALNQYFSVMKSAGISDSNINDNLKMIYPIYEVKYLEILVKVFYVNRSQLLQLFIENYNLRVENSVLAIAALYNKKYIEACSIWMNEEKLDPEVLSDIISLCMIEKNKELFIKIQNTMNFDEREKKMMISLIERSDTMEALMSTFLFDIFKNSCLKLLILGEEKIFLNLYKNIKFTDDQKEHLISLLVVHGFLNIAGYLLEEEIKANKLNYHLDGLLVDVYIRQNKLNEALTMCTKLIEKTGDYSSYNRLFNLYEKINYEEEKLLVEQAMKQVLTVELA</sequence>
<protein>
    <submittedName>
        <fullName evidence="3">Glycosyltransferase</fullName>
    </submittedName>
</protein>
<dbReference type="AlphaFoldDB" id="A0A6L3V8N4"/>
<dbReference type="PANTHER" id="PTHR43630:SF2">
    <property type="entry name" value="GLYCOSYLTRANSFERASE"/>
    <property type="match status" value="1"/>
</dbReference>
<dbReference type="PROSITE" id="PS50005">
    <property type="entry name" value="TPR"/>
    <property type="match status" value="1"/>
</dbReference>
<reference evidence="3 4" key="1">
    <citation type="journal article" date="2016" name="Antonie Van Leeuwenhoek">
        <title>Bacillus depressus sp. nov., isolated from soil of a sunflower field.</title>
        <authorList>
            <person name="Wei X."/>
            <person name="Xin D."/>
            <person name="Xin Y."/>
            <person name="Zhang H."/>
            <person name="Wang T."/>
            <person name="Zhang J."/>
        </authorList>
    </citation>
    <scope>NUCLEOTIDE SEQUENCE [LARGE SCALE GENOMIC DNA]</scope>
    <source>
        <strain evidence="3 4">BZ1</strain>
    </source>
</reference>
<dbReference type="SMART" id="SM00028">
    <property type="entry name" value="TPR"/>
    <property type="match status" value="4"/>
</dbReference>
<evidence type="ECO:0000313" key="3">
    <source>
        <dbReference type="EMBL" id="KAB2336791.1"/>
    </source>
</evidence>
<dbReference type="Gene3D" id="1.25.40.10">
    <property type="entry name" value="Tetratricopeptide repeat domain"/>
    <property type="match status" value="1"/>
</dbReference>
<dbReference type="EMBL" id="WBOS01000003">
    <property type="protein sequence ID" value="KAB2336791.1"/>
    <property type="molecule type" value="Genomic_DNA"/>
</dbReference>
<dbReference type="SUPFAM" id="SSF53448">
    <property type="entry name" value="Nucleotide-diphospho-sugar transferases"/>
    <property type="match status" value="1"/>
</dbReference>
<dbReference type="SUPFAM" id="SSF48452">
    <property type="entry name" value="TPR-like"/>
    <property type="match status" value="1"/>
</dbReference>
<dbReference type="Gene3D" id="3.90.550.10">
    <property type="entry name" value="Spore Coat Polysaccharide Biosynthesis Protein SpsA, Chain A"/>
    <property type="match status" value="1"/>
</dbReference>
<evidence type="ECO:0000259" key="2">
    <source>
        <dbReference type="Pfam" id="PF00535"/>
    </source>
</evidence>
<dbReference type="PANTHER" id="PTHR43630">
    <property type="entry name" value="POLY-BETA-1,6-N-ACETYL-D-GLUCOSAMINE SYNTHASE"/>
    <property type="match status" value="1"/>
</dbReference>
<keyword evidence="3" id="KW-0808">Transferase</keyword>
<gene>
    <name evidence="3" type="ORF">F7731_10595</name>
</gene>
<dbReference type="InterPro" id="IPR011990">
    <property type="entry name" value="TPR-like_helical_dom_sf"/>
</dbReference>
<dbReference type="InterPro" id="IPR001173">
    <property type="entry name" value="Glyco_trans_2-like"/>
</dbReference>
<dbReference type="Proteomes" id="UP000481030">
    <property type="component" value="Unassembled WGS sequence"/>
</dbReference>
<dbReference type="GO" id="GO:0016740">
    <property type="term" value="F:transferase activity"/>
    <property type="evidence" value="ECO:0007669"/>
    <property type="project" value="UniProtKB-KW"/>
</dbReference>
<proteinExistence type="predicted"/>
<keyword evidence="1" id="KW-0802">TPR repeat</keyword>
<dbReference type="Pfam" id="PF00535">
    <property type="entry name" value="Glycos_transf_2"/>
    <property type="match status" value="1"/>
</dbReference>
<organism evidence="3 4">
    <name type="scientific">Cytobacillus depressus</name>
    <dbReference type="NCBI Taxonomy" id="1602942"/>
    <lineage>
        <taxon>Bacteria</taxon>
        <taxon>Bacillati</taxon>
        <taxon>Bacillota</taxon>
        <taxon>Bacilli</taxon>
        <taxon>Bacillales</taxon>
        <taxon>Bacillaceae</taxon>
        <taxon>Cytobacillus</taxon>
    </lineage>
</organism>
<dbReference type="OrthoDB" id="9815923at2"/>
<name>A0A6L3V8N4_9BACI</name>
<accession>A0A6L3V8N4</accession>
<feature type="repeat" description="TPR" evidence="1">
    <location>
        <begin position="265"/>
        <end position="298"/>
    </location>
</feature>
<evidence type="ECO:0000313" key="4">
    <source>
        <dbReference type="Proteomes" id="UP000481030"/>
    </source>
</evidence>